<comment type="caution">
    <text evidence="17">The sequence shown here is derived from an EMBL/GenBank/DDBJ whole genome shotgun (WGS) entry which is preliminary data.</text>
</comment>
<dbReference type="SUPFAM" id="SSF47831">
    <property type="entry name" value="Enzyme I of the PEP:sugar phosphotransferase system HPr-binding (sub)domain"/>
    <property type="match status" value="1"/>
</dbReference>
<evidence type="ECO:0000256" key="12">
    <source>
        <dbReference type="ARBA" id="ARBA00022723"/>
    </source>
</evidence>
<dbReference type="SUPFAM" id="SSF51621">
    <property type="entry name" value="Phosphoenolpyruvate/pyruvate domain"/>
    <property type="match status" value="1"/>
</dbReference>
<dbReference type="InterPro" id="IPR036637">
    <property type="entry name" value="Phosphohistidine_dom_sf"/>
</dbReference>
<keyword evidence="11" id="KW-0598">Phosphotransferase system</keyword>
<gene>
    <name evidence="17" type="ORF">HA50_25390</name>
</gene>
<dbReference type="Pfam" id="PF00381">
    <property type="entry name" value="PTS-HPr"/>
    <property type="match status" value="1"/>
</dbReference>
<dbReference type="Pfam" id="PF00391">
    <property type="entry name" value="PEP-utilizers"/>
    <property type="match status" value="1"/>
</dbReference>
<organism evidence="17 18">
    <name type="scientific">Pantoea cypripedii</name>
    <name type="common">Pectobacterium cypripedii</name>
    <name type="synonym">Erwinia cypripedii</name>
    <dbReference type="NCBI Taxonomy" id="55209"/>
    <lineage>
        <taxon>Bacteria</taxon>
        <taxon>Pseudomonadati</taxon>
        <taxon>Pseudomonadota</taxon>
        <taxon>Gammaproteobacteria</taxon>
        <taxon>Enterobacterales</taxon>
        <taxon>Erwiniaceae</taxon>
        <taxon>Pantoea</taxon>
    </lineage>
</organism>
<dbReference type="InterPro" id="IPR002178">
    <property type="entry name" value="PTS_EIIA_type-2_dom"/>
</dbReference>
<evidence type="ECO:0000313" key="17">
    <source>
        <dbReference type="EMBL" id="ORM89922.1"/>
    </source>
</evidence>
<sequence length="837" mass="91767">MVVEITWQCELNEGIHARPAGHIARLCNTFEAEMVWHNTRTQLEASAKSALSLVATDTLRDDICLITVSGSDAPDAAAALKGLLYRLPEFNLEQEAEHVLAAGSLPRCLHELRPQYLCGIRISAGIAVARPCFMAGVTFTELLGRSPTDAFSPQSEKQRLTEGLENLRRTKMAALAQAEGIEYDLIEAHLSFITDSAFEASMIGYLDEHRNAWSAIVQSAMDFSAILERSSSHYIQERTLDLLDIATQLLGGIYSERSLAQNFLMPDEPVIVFASALTPSQFLALDKTHLAGLVLSSTGATSHTAILARSLGIPALADIDFSALTLPPDQDIVLDSDQGILITVLDEKIRRYYRHEIDVQQQMRQKIQEFAQLASVTADGHHIGIAANIASVEEAQVAFANGAEAIGLFRSEMAFMARETPPDYPELEALYHSVVTLAAGRPVVFRTFDIGGDKPVPWLLSGREDNPALGYRAVRSYPQHRQLFAMQLKAILSASAIGNARILLPMIARPEEVIWCREVLEAVKQEMRDAGHPFNPAIELGIMLEVPSVLFAIADMAEHVDFFSLGSNDLAQYFFAADRGNPRVSAVYDNYAPAFLRAMQQAVTDVHRAGKRIALCGELAADNALLPLLVDIGFDELSMSGSAIPAVKHALKSLNFTHCQGLARQINLTHYSAQAAALLQSAAATKSHTGKPLLTPETILWELDAADKNEVIKKMVDNLWLHQRTDCRDKLCQDIWAREIPFPTVVGSGFAIPHARTDAIHDSTISVATLRQPVSWGGVPVDKVFMLTISQAAAENEHMKYFSTLARMLMNDEFVIKAQRVATPEALCDLIISALSC</sequence>
<keyword evidence="6" id="KW-0813">Transport</keyword>
<evidence type="ECO:0000256" key="5">
    <source>
        <dbReference type="ARBA" id="ARBA00007837"/>
    </source>
</evidence>
<dbReference type="Gene3D" id="3.50.30.10">
    <property type="entry name" value="Phosphohistidine domain"/>
    <property type="match status" value="1"/>
</dbReference>
<dbReference type="Pfam" id="PF02896">
    <property type="entry name" value="PEP-utilizers_C"/>
    <property type="match status" value="1"/>
</dbReference>
<accession>A0A1X1EM77</accession>
<protein>
    <submittedName>
        <fullName evidence="17">Phosphoenolpyruvate--protein phosphotransferase</fullName>
    </submittedName>
</protein>
<dbReference type="CDD" id="cd00367">
    <property type="entry name" value="PTS-HPr_like"/>
    <property type="match status" value="1"/>
</dbReference>
<dbReference type="Pfam" id="PF05524">
    <property type="entry name" value="PEP-utilisers_N"/>
    <property type="match status" value="1"/>
</dbReference>
<evidence type="ECO:0000256" key="3">
    <source>
        <dbReference type="ARBA" id="ARBA00001946"/>
    </source>
</evidence>
<dbReference type="CDD" id="cd00211">
    <property type="entry name" value="PTS_IIA_fru"/>
    <property type="match status" value="1"/>
</dbReference>
<comment type="catalytic activity">
    <reaction evidence="2">
        <text>D-fructose(out) + N(pros)-phospho-L-histidyl-[protein] = D-fructose 1-phosphate(in) + L-histidyl-[protein]</text>
        <dbReference type="Rhea" id="RHEA:49252"/>
        <dbReference type="Rhea" id="RHEA-COMP:9745"/>
        <dbReference type="Rhea" id="RHEA-COMP:9746"/>
        <dbReference type="ChEBI" id="CHEBI:29979"/>
        <dbReference type="ChEBI" id="CHEBI:37721"/>
        <dbReference type="ChEBI" id="CHEBI:58674"/>
        <dbReference type="ChEBI" id="CHEBI:64837"/>
        <dbReference type="EC" id="2.7.1.202"/>
    </reaction>
</comment>
<dbReference type="Gene3D" id="1.10.274.10">
    <property type="entry name" value="PtsI, HPr-binding domain"/>
    <property type="match status" value="1"/>
</dbReference>
<keyword evidence="18" id="KW-1185">Reference proteome</keyword>
<dbReference type="InterPro" id="IPR036618">
    <property type="entry name" value="PtsI_HPr-bd_sf"/>
</dbReference>
<dbReference type="PROSITE" id="PS51094">
    <property type="entry name" value="PTS_EIIA_TYPE_2"/>
    <property type="match status" value="1"/>
</dbReference>
<evidence type="ECO:0000256" key="8">
    <source>
        <dbReference type="ARBA" id="ARBA00022553"/>
    </source>
</evidence>
<dbReference type="Gene3D" id="3.30.1340.10">
    <property type="entry name" value="HPr-like"/>
    <property type="match status" value="1"/>
</dbReference>
<evidence type="ECO:0000256" key="4">
    <source>
        <dbReference type="ARBA" id="ARBA00004496"/>
    </source>
</evidence>
<dbReference type="SUPFAM" id="SSF55594">
    <property type="entry name" value="HPr-like"/>
    <property type="match status" value="1"/>
</dbReference>
<dbReference type="Gene3D" id="3.20.20.60">
    <property type="entry name" value="Phosphoenolpyruvate-binding domains"/>
    <property type="match status" value="1"/>
</dbReference>
<comment type="cofactor">
    <cofactor evidence="3">
        <name>Mg(2+)</name>
        <dbReference type="ChEBI" id="CHEBI:18420"/>
    </cofactor>
</comment>
<dbReference type="PANTHER" id="PTHR46244:SF4">
    <property type="entry name" value="MULTIPHOSPHORYL TRANSFER PROTEIN 1-RELATED"/>
    <property type="match status" value="1"/>
</dbReference>
<dbReference type="InterPro" id="IPR008279">
    <property type="entry name" value="PEP-util_enz_mobile_dom"/>
</dbReference>
<dbReference type="EMBL" id="MLJI01000002">
    <property type="protein sequence ID" value="ORM89922.1"/>
    <property type="molecule type" value="Genomic_DNA"/>
</dbReference>
<dbReference type="PRINTS" id="PR01736">
    <property type="entry name" value="PHPHTRNFRASE"/>
</dbReference>
<dbReference type="PROSITE" id="PS51350">
    <property type="entry name" value="PTS_HPR_DOM"/>
    <property type="match status" value="1"/>
</dbReference>
<dbReference type="Proteomes" id="UP000193749">
    <property type="component" value="Unassembled WGS sequence"/>
</dbReference>
<evidence type="ECO:0000259" key="16">
    <source>
        <dbReference type="PROSITE" id="PS51350"/>
    </source>
</evidence>
<dbReference type="InterPro" id="IPR008731">
    <property type="entry name" value="PTS_EIN"/>
</dbReference>
<dbReference type="GO" id="GO:0046872">
    <property type="term" value="F:metal ion binding"/>
    <property type="evidence" value="ECO:0007669"/>
    <property type="project" value="UniProtKB-KW"/>
</dbReference>
<comment type="subcellular location">
    <subcellularLocation>
        <location evidence="4">Cytoplasm</location>
    </subcellularLocation>
</comment>
<evidence type="ECO:0000256" key="2">
    <source>
        <dbReference type="ARBA" id="ARBA00001401"/>
    </source>
</evidence>
<comment type="similarity">
    <text evidence="5">Belongs to the PEP-utilizing enzyme family.</text>
</comment>
<dbReference type="AlphaFoldDB" id="A0A1X1EM77"/>
<evidence type="ECO:0000259" key="15">
    <source>
        <dbReference type="PROSITE" id="PS51094"/>
    </source>
</evidence>
<comment type="catalytic activity">
    <reaction evidence="1">
        <text>L-histidyl-[protein] + phosphoenolpyruvate = N(pros)-phospho-L-histidyl-[protein] + pyruvate</text>
        <dbReference type="Rhea" id="RHEA:23880"/>
        <dbReference type="Rhea" id="RHEA-COMP:9745"/>
        <dbReference type="Rhea" id="RHEA-COMP:9746"/>
        <dbReference type="ChEBI" id="CHEBI:15361"/>
        <dbReference type="ChEBI" id="CHEBI:29979"/>
        <dbReference type="ChEBI" id="CHEBI:58702"/>
        <dbReference type="ChEBI" id="CHEBI:64837"/>
        <dbReference type="EC" id="2.7.3.9"/>
    </reaction>
</comment>
<evidence type="ECO:0000313" key="18">
    <source>
        <dbReference type="Proteomes" id="UP000193749"/>
    </source>
</evidence>
<dbReference type="InterPro" id="IPR016152">
    <property type="entry name" value="PTrfase/Anion_transptr"/>
</dbReference>
<dbReference type="InterPro" id="IPR000032">
    <property type="entry name" value="HPr-like"/>
</dbReference>
<keyword evidence="10 17" id="KW-0808">Transferase</keyword>
<dbReference type="InterPro" id="IPR035895">
    <property type="entry name" value="HPr-like_sf"/>
</dbReference>
<dbReference type="GO" id="GO:0009401">
    <property type="term" value="P:phosphoenolpyruvate-dependent sugar phosphotransferase system"/>
    <property type="evidence" value="ECO:0007669"/>
    <property type="project" value="UniProtKB-KW"/>
</dbReference>
<evidence type="ECO:0000256" key="9">
    <source>
        <dbReference type="ARBA" id="ARBA00022597"/>
    </source>
</evidence>
<dbReference type="SUPFAM" id="SSF52009">
    <property type="entry name" value="Phosphohistidine domain"/>
    <property type="match status" value="1"/>
</dbReference>
<dbReference type="RefSeq" id="WP_084879636.1">
    <property type="nucleotide sequence ID" value="NZ_JAGGMY010000006.1"/>
</dbReference>
<dbReference type="InterPro" id="IPR050499">
    <property type="entry name" value="PEP-utilizing_PTS_enzyme"/>
</dbReference>
<keyword evidence="17" id="KW-0670">Pyruvate</keyword>
<dbReference type="Pfam" id="PF00359">
    <property type="entry name" value="PTS_EIIA_2"/>
    <property type="match status" value="1"/>
</dbReference>
<dbReference type="OrthoDB" id="9765468at2"/>
<dbReference type="InterPro" id="IPR015813">
    <property type="entry name" value="Pyrv/PenolPyrv_kinase-like_dom"/>
</dbReference>
<dbReference type="NCBIfam" id="TIGR01417">
    <property type="entry name" value="PTS_I_fam"/>
    <property type="match status" value="1"/>
</dbReference>
<keyword evidence="12" id="KW-0479">Metal-binding</keyword>
<feature type="domain" description="PTS EIIA type-2" evidence="15">
    <location>
        <begin position="692"/>
        <end position="834"/>
    </location>
</feature>
<dbReference type="SUPFAM" id="SSF55804">
    <property type="entry name" value="Phoshotransferase/anion transport protein"/>
    <property type="match status" value="1"/>
</dbReference>
<dbReference type="GO" id="GO:0016301">
    <property type="term" value="F:kinase activity"/>
    <property type="evidence" value="ECO:0007669"/>
    <property type="project" value="UniProtKB-KW"/>
</dbReference>
<keyword evidence="8" id="KW-0597">Phosphoprotein</keyword>
<feature type="domain" description="HPr" evidence="16">
    <location>
        <begin position="2"/>
        <end position="103"/>
    </location>
</feature>
<evidence type="ECO:0000256" key="1">
    <source>
        <dbReference type="ARBA" id="ARBA00000683"/>
    </source>
</evidence>
<proteinExistence type="inferred from homology"/>
<dbReference type="InterPro" id="IPR040442">
    <property type="entry name" value="Pyrv_kinase-like_dom_sf"/>
</dbReference>
<dbReference type="PANTHER" id="PTHR46244">
    <property type="entry name" value="PHOSPHOENOLPYRUVATE-PROTEIN PHOSPHOTRANSFERASE"/>
    <property type="match status" value="1"/>
</dbReference>
<keyword evidence="14" id="KW-0460">Magnesium</keyword>
<evidence type="ECO:0000256" key="10">
    <source>
        <dbReference type="ARBA" id="ARBA00022679"/>
    </source>
</evidence>
<name>A0A1X1EM77_PANCY</name>
<dbReference type="STRING" id="55209.HA50_25390"/>
<dbReference type="GO" id="GO:0005737">
    <property type="term" value="C:cytoplasm"/>
    <property type="evidence" value="ECO:0007669"/>
    <property type="project" value="UniProtKB-SubCell"/>
</dbReference>
<evidence type="ECO:0000256" key="11">
    <source>
        <dbReference type="ARBA" id="ARBA00022683"/>
    </source>
</evidence>
<evidence type="ECO:0000256" key="14">
    <source>
        <dbReference type="ARBA" id="ARBA00022842"/>
    </source>
</evidence>
<evidence type="ECO:0000256" key="13">
    <source>
        <dbReference type="ARBA" id="ARBA00022777"/>
    </source>
</evidence>
<dbReference type="Gene3D" id="3.40.930.10">
    <property type="entry name" value="Mannitol-specific EII, Chain A"/>
    <property type="match status" value="1"/>
</dbReference>
<dbReference type="InterPro" id="IPR000121">
    <property type="entry name" value="PEP_util_C"/>
</dbReference>
<evidence type="ECO:0000256" key="6">
    <source>
        <dbReference type="ARBA" id="ARBA00022448"/>
    </source>
</evidence>
<keyword evidence="7" id="KW-0963">Cytoplasm</keyword>
<dbReference type="GO" id="GO:0008965">
    <property type="term" value="F:phosphoenolpyruvate-protein phosphotransferase activity"/>
    <property type="evidence" value="ECO:0007669"/>
    <property type="project" value="UniProtKB-EC"/>
</dbReference>
<keyword evidence="9" id="KW-0762">Sugar transport</keyword>
<evidence type="ECO:0000256" key="7">
    <source>
        <dbReference type="ARBA" id="ARBA00022490"/>
    </source>
</evidence>
<dbReference type="InterPro" id="IPR006318">
    <property type="entry name" value="PTS_EI-like"/>
</dbReference>
<reference evidence="17 18" key="1">
    <citation type="journal article" date="2017" name="Antonie Van Leeuwenhoek">
        <title>Phylogenomic resolution of the bacterial genus Pantoea and its relationship with Erwinia and Tatumella.</title>
        <authorList>
            <person name="Palmer M."/>
            <person name="Steenkamp E.T."/>
            <person name="Coetzee M.P."/>
            <person name="Chan W.Y."/>
            <person name="van Zyl E."/>
            <person name="De Maayer P."/>
            <person name="Coutinho T.A."/>
            <person name="Blom J."/>
            <person name="Smits T.H."/>
            <person name="Duffy B."/>
            <person name="Venter S.N."/>
        </authorList>
    </citation>
    <scope>NUCLEOTIDE SEQUENCE [LARGE SCALE GENOMIC DNA]</scope>
    <source>
        <strain evidence="17 18">LMG 2657</strain>
    </source>
</reference>
<keyword evidence="13" id="KW-0418">Kinase</keyword>